<dbReference type="GO" id="GO:0005886">
    <property type="term" value="C:plasma membrane"/>
    <property type="evidence" value="ECO:0007669"/>
    <property type="project" value="UniProtKB-SubCell"/>
</dbReference>
<dbReference type="Proteomes" id="UP000644610">
    <property type="component" value="Unassembled WGS sequence"/>
</dbReference>
<proteinExistence type="predicted"/>
<dbReference type="Pfam" id="PF07690">
    <property type="entry name" value="MFS_1"/>
    <property type="match status" value="1"/>
</dbReference>
<dbReference type="Gene3D" id="3.50.50.60">
    <property type="entry name" value="FAD/NAD(P)-binding domain"/>
    <property type="match status" value="2"/>
</dbReference>
<feature type="transmembrane region" description="Helical" evidence="6">
    <location>
        <begin position="260"/>
        <end position="280"/>
    </location>
</feature>
<evidence type="ECO:0000313" key="10">
    <source>
        <dbReference type="Proteomes" id="UP000644610"/>
    </source>
</evidence>
<evidence type="ECO:0000256" key="6">
    <source>
        <dbReference type="SAM" id="Phobius"/>
    </source>
</evidence>
<name>A0A8J3URI5_9ACTN</name>
<feature type="transmembrane region" description="Helical" evidence="6">
    <location>
        <begin position="96"/>
        <end position="123"/>
    </location>
</feature>
<evidence type="ECO:0000259" key="7">
    <source>
        <dbReference type="PROSITE" id="PS50042"/>
    </source>
</evidence>
<comment type="subcellular location">
    <subcellularLocation>
        <location evidence="1">Cell membrane</location>
        <topology evidence="1">Multi-pass membrane protein</topology>
    </subcellularLocation>
</comment>
<dbReference type="Pfam" id="PF07992">
    <property type="entry name" value="Pyr_redox_2"/>
    <property type="match status" value="1"/>
</dbReference>
<dbReference type="InterPro" id="IPR018490">
    <property type="entry name" value="cNMP-bd_dom_sf"/>
</dbReference>
<evidence type="ECO:0000313" key="9">
    <source>
        <dbReference type="EMBL" id="GII50758.1"/>
    </source>
</evidence>
<dbReference type="PROSITE" id="PS50850">
    <property type="entry name" value="MFS"/>
    <property type="match status" value="1"/>
</dbReference>
<dbReference type="AlphaFoldDB" id="A0A8J3URI5"/>
<dbReference type="PRINTS" id="PR00469">
    <property type="entry name" value="PNDRDTASEII"/>
</dbReference>
<dbReference type="RefSeq" id="WP_203980241.1">
    <property type="nucleotide sequence ID" value="NZ_BAAAKY010000019.1"/>
</dbReference>
<dbReference type="EMBL" id="BOOQ01000055">
    <property type="protein sequence ID" value="GII50758.1"/>
    <property type="molecule type" value="Genomic_DNA"/>
</dbReference>
<dbReference type="InterPro" id="IPR014710">
    <property type="entry name" value="RmlC-like_jellyroll"/>
</dbReference>
<sequence>MFVRAYEGQCAAEEKRHTSAEKPAVNPRLALFALALGTFAIGTGEFGSNGIIQLFAADLDVSIPVATYAITTYAFGVVIGSPLITLLAARVNRRTLLLGLVVLFLVGNGLSALAPNVVLLVVFRFVAGSVQGAFFGAGAVVAAYVYGPGKGGKAFATVMGGLTVATIAGSPVGTFIGQHAGWRVMYWTVVAVGLLAGVALVAWLPRTDDLHGSPVRSELNGLRRINVWLMVAVASLGISSIFAVYTFIGPFVTDAARRDAALIPVALAVFGLGMAVGNHLGGRVADRYKHRGLIWGYGGVLALLVLIGVAGGDLLVLLPCLFGVGATMMFAIPTIQVRLTGFAPDAPTLMGALNLAALNLANSLGAIGGAVTLEAGWGTLSTVWAGFVFTSAGLLLYVVTVAWPKRHRPARRGPVLDDEQFRRLAGYGEEEHVGAGRNLYTSGDDSYDFFLLRTATVDIVRDATAIEPERLIYRGGPGDFLGELNLLTGQQVYLTARVTSAGTVVRIGATRLRRALAEQDDIAGLLLAAFQERREVFRAAAGGALEIVGRPDSAETLELRRYVTQMLLSHTWRSATSPPGRSLMTSAGLTEADLPAAIANGSVVRRATPRTVAQTLGLTYRDGGGPVDLVVVGAGPAGLAAAVYGASEGLVTVLLDRSGLGGQAAKSARIENYLGFPDGVSGVNLTRLAMVQALKFGVRIHSPCVVRGLDLSDERRPVVVLEEGVRVECRAVIAATGARYRRLDIPGWAVFERSGCIRYAATEPDVRGYEGRPVTVVGGANSAGQAALSLVARGATVDLVVRGHDLAARMSSYLTDRIRAHSRIRVHTGSTVSELAGDGTLTSVVVERPGERPERLASRALFCFVGADPVSGWLTGVAKAEDGFVLTDVGLPAGSALPYQTSAPRVFAVGDLRSGSTKRVATAVGDGASAVSSVHAALAGD</sequence>
<dbReference type="GO" id="GO:0022857">
    <property type="term" value="F:transmembrane transporter activity"/>
    <property type="evidence" value="ECO:0007669"/>
    <property type="project" value="InterPro"/>
</dbReference>
<dbReference type="PANTHER" id="PTHR43124">
    <property type="entry name" value="PURINE EFFLUX PUMP PBUE"/>
    <property type="match status" value="1"/>
</dbReference>
<keyword evidence="10" id="KW-1185">Reference proteome</keyword>
<dbReference type="Gene3D" id="2.60.120.10">
    <property type="entry name" value="Jelly Rolls"/>
    <property type="match status" value="1"/>
</dbReference>
<feature type="transmembrane region" description="Helical" evidence="6">
    <location>
        <begin position="68"/>
        <end position="89"/>
    </location>
</feature>
<feature type="transmembrane region" description="Helical" evidence="6">
    <location>
        <begin position="154"/>
        <end position="172"/>
    </location>
</feature>
<feature type="transmembrane region" description="Helical" evidence="6">
    <location>
        <begin position="129"/>
        <end position="147"/>
    </location>
</feature>
<dbReference type="PROSITE" id="PS50042">
    <property type="entry name" value="CNMP_BINDING_3"/>
    <property type="match status" value="1"/>
</dbReference>
<dbReference type="InterPro" id="IPR036259">
    <property type="entry name" value="MFS_trans_sf"/>
</dbReference>
<organism evidence="9 10">
    <name type="scientific">Planotetraspora silvatica</name>
    <dbReference type="NCBI Taxonomy" id="234614"/>
    <lineage>
        <taxon>Bacteria</taxon>
        <taxon>Bacillati</taxon>
        <taxon>Actinomycetota</taxon>
        <taxon>Actinomycetes</taxon>
        <taxon>Streptosporangiales</taxon>
        <taxon>Streptosporangiaceae</taxon>
        <taxon>Planotetraspora</taxon>
    </lineage>
</organism>
<gene>
    <name evidence="9" type="ORF">Psi02_71820</name>
</gene>
<reference evidence="9" key="1">
    <citation type="submission" date="2021-01" db="EMBL/GenBank/DDBJ databases">
        <title>Whole genome shotgun sequence of Planotetraspora silvatica NBRC 100141.</title>
        <authorList>
            <person name="Komaki H."/>
            <person name="Tamura T."/>
        </authorList>
    </citation>
    <scope>NUCLEOTIDE SEQUENCE</scope>
    <source>
        <strain evidence="9">NBRC 100141</strain>
    </source>
</reference>
<dbReference type="Gene3D" id="1.20.1250.20">
    <property type="entry name" value="MFS general substrate transporter like domains"/>
    <property type="match status" value="2"/>
</dbReference>
<evidence type="ECO:0000256" key="3">
    <source>
        <dbReference type="ARBA" id="ARBA00022692"/>
    </source>
</evidence>
<keyword evidence="2" id="KW-1003">Cell membrane</keyword>
<dbReference type="CDD" id="cd17324">
    <property type="entry name" value="MFS_NepI_like"/>
    <property type="match status" value="1"/>
</dbReference>
<dbReference type="InterPro" id="IPR020846">
    <property type="entry name" value="MFS_dom"/>
</dbReference>
<evidence type="ECO:0000256" key="2">
    <source>
        <dbReference type="ARBA" id="ARBA00022475"/>
    </source>
</evidence>
<feature type="domain" description="Major facilitator superfamily (MFS) profile" evidence="8">
    <location>
        <begin position="30"/>
        <end position="408"/>
    </location>
</feature>
<feature type="domain" description="Cyclic nucleotide-binding" evidence="7">
    <location>
        <begin position="416"/>
        <end position="533"/>
    </location>
</feature>
<evidence type="ECO:0008006" key="11">
    <source>
        <dbReference type="Google" id="ProtNLM"/>
    </source>
</evidence>
<evidence type="ECO:0000256" key="4">
    <source>
        <dbReference type="ARBA" id="ARBA00022989"/>
    </source>
</evidence>
<dbReference type="SUPFAM" id="SSF103473">
    <property type="entry name" value="MFS general substrate transporter"/>
    <property type="match status" value="1"/>
</dbReference>
<dbReference type="SMART" id="SM00100">
    <property type="entry name" value="cNMP"/>
    <property type="match status" value="1"/>
</dbReference>
<dbReference type="InterPro" id="IPR000595">
    <property type="entry name" value="cNMP-bd_dom"/>
</dbReference>
<feature type="transmembrane region" description="Helical" evidence="6">
    <location>
        <begin position="292"/>
        <end position="310"/>
    </location>
</feature>
<dbReference type="SUPFAM" id="SSF51206">
    <property type="entry name" value="cAMP-binding domain-like"/>
    <property type="match status" value="1"/>
</dbReference>
<feature type="transmembrane region" description="Helical" evidence="6">
    <location>
        <begin position="349"/>
        <end position="371"/>
    </location>
</feature>
<dbReference type="PANTHER" id="PTHR43124:SF3">
    <property type="entry name" value="CHLORAMPHENICOL EFFLUX PUMP RV0191"/>
    <property type="match status" value="1"/>
</dbReference>
<dbReference type="InterPro" id="IPR036188">
    <property type="entry name" value="FAD/NAD-bd_sf"/>
</dbReference>
<dbReference type="InterPro" id="IPR050189">
    <property type="entry name" value="MFS_Efflux_Transporters"/>
</dbReference>
<dbReference type="GO" id="GO:0016491">
    <property type="term" value="F:oxidoreductase activity"/>
    <property type="evidence" value="ECO:0007669"/>
    <property type="project" value="InterPro"/>
</dbReference>
<comment type="caution">
    <text evidence="9">The sequence shown here is derived from an EMBL/GenBank/DDBJ whole genome shotgun (WGS) entry which is preliminary data.</text>
</comment>
<feature type="transmembrane region" description="Helical" evidence="6">
    <location>
        <begin position="29"/>
        <end position="56"/>
    </location>
</feature>
<protein>
    <recommendedName>
        <fullName evidence="11">MFS transporter</fullName>
    </recommendedName>
</protein>
<dbReference type="CDD" id="cd00038">
    <property type="entry name" value="CAP_ED"/>
    <property type="match status" value="1"/>
</dbReference>
<keyword evidence="5 6" id="KW-0472">Membrane</keyword>
<feature type="transmembrane region" description="Helical" evidence="6">
    <location>
        <begin position="225"/>
        <end position="248"/>
    </location>
</feature>
<feature type="transmembrane region" description="Helical" evidence="6">
    <location>
        <begin position="184"/>
        <end position="204"/>
    </location>
</feature>
<feature type="transmembrane region" description="Helical" evidence="6">
    <location>
        <begin position="383"/>
        <end position="403"/>
    </location>
</feature>
<keyword evidence="4 6" id="KW-1133">Transmembrane helix</keyword>
<evidence type="ECO:0000259" key="8">
    <source>
        <dbReference type="PROSITE" id="PS50850"/>
    </source>
</evidence>
<keyword evidence="3 6" id="KW-0812">Transmembrane</keyword>
<evidence type="ECO:0000256" key="5">
    <source>
        <dbReference type="ARBA" id="ARBA00023136"/>
    </source>
</evidence>
<dbReference type="SUPFAM" id="SSF51905">
    <property type="entry name" value="FAD/NAD(P)-binding domain"/>
    <property type="match status" value="1"/>
</dbReference>
<feature type="transmembrane region" description="Helical" evidence="6">
    <location>
        <begin position="316"/>
        <end position="337"/>
    </location>
</feature>
<dbReference type="InterPro" id="IPR011701">
    <property type="entry name" value="MFS"/>
</dbReference>
<dbReference type="Pfam" id="PF00027">
    <property type="entry name" value="cNMP_binding"/>
    <property type="match status" value="1"/>
</dbReference>
<dbReference type="InterPro" id="IPR023753">
    <property type="entry name" value="FAD/NAD-binding_dom"/>
</dbReference>
<evidence type="ECO:0000256" key="1">
    <source>
        <dbReference type="ARBA" id="ARBA00004651"/>
    </source>
</evidence>
<dbReference type="PRINTS" id="PR00368">
    <property type="entry name" value="FADPNR"/>
</dbReference>
<accession>A0A8J3URI5</accession>